<dbReference type="PANTHER" id="PTHR43755">
    <property type="match status" value="1"/>
</dbReference>
<evidence type="ECO:0000259" key="1">
    <source>
        <dbReference type="Pfam" id="PF07992"/>
    </source>
</evidence>
<dbReference type="EMBL" id="CP001742">
    <property type="protein sequence ID" value="ADL19574.1"/>
    <property type="molecule type" value="Genomic_DNA"/>
</dbReference>
<evidence type="ECO:0000313" key="2">
    <source>
        <dbReference type="EMBL" id="ADL19574.1"/>
    </source>
</evidence>
<dbReference type="InterPro" id="IPR023753">
    <property type="entry name" value="FAD/NAD-binding_dom"/>
</dbReference>
<evidence type="ECO:0000313" key="3">
    <source>
        <dbReference type="Proteomes" id="UP000000346"/>
    </source>
</evidence>
<keyword evidence="3" id="KW-1185">Reference proteome</keyword>
<dbReference type="eggNOG" id="arCOG01064">
    <property type="taxonomic scope" value="Archaea"/>
</dbReference>
<dbReference type="Pfam" id="PF07992">
    <property type="entry name" value="Pyr_redox_2"/>
    <property type="match status" value="1"/>
</dbReference>
<dbReference type="HOGENOM" id="CLU_030742_5_1_2"/>
<dbReference type="PANTHER" id="PTHR43755:SF1">
    <property type="entry name" value="FAD-DEPENDENT PYRIDINE NUCLEOTIDE-DISULPHIDE OXIDOREDUCTASE"/>
    <property type="match status" value="1"/>
</dbReference>
<accession>D9Q2N6</accession>
<protein>
    <submittedName>
        <fullName evidence="2">FAD-dependent pyridine nucleotide-disulfide oxidoreductase</fullName>
    </submittedName>
</protein>
<dbReference type="RefSeq" id="WP_013267086.1">
    <property type="nucleotide sequence ID" value="NC_014374.1"/>
</dbReference>
<dbReference type="InterPro" id="IPR036188">
    <property type="entry name" value="FAD/NAD-bd_sf"/>
</dbReference>
<dbReference type="OrthoDB" id="38899at2157"/>
<feature type="domain" description="FAD/NAD(P)-binding" evidence="1">
    <location>
        <begin position="4"/>
        <end position="244"/>
    </location>
</feature>
<dbReference type="KEGG" id="asc:ASAC_1169"/>
<dbReference type="GeneID" id="9499420"/>
<reference evidence="2 3" key="1">
    <citation type="journal article" date="2010" name="Appl. Environ. Microbiol.">
        <title>The genome sequence of the crenarchaeon Acidilobus saccharovorans supports a new order, Acidilobales, and suggests an important ecological role in terrestrial acidic hot springs.</title>
        <authorList>
            <person name="Mardanov A.V."/>
            <person name="Svetlitchnyi V.A."/>
            <person name="Beletsky A.V."/>
            <person name="Prokofeva M.I."/>
            <person name="Bonch-Osmolovskaya E.A."/>
            <person name="Ravin N.V."/>
            <person name="Skryabin K.G."/>
        </authorList>
    </citation>
    <scope>NUCLEOTIDE SEQUENCE [LARGE SCALE GENOMIC DNA]</scope>
    <source>
        <strain evidence="3">DSM 16705 / JCM 18335 / VKM B-2471 / 345-15</strain>
    </source>
</reference>
<dbReference type="InParanoid" id="D9Q2N6"/>
<dbReference type="Proteomes" id="UP000000346">
    <property type="component" value="Chromosome"/>
</dbReference>
<name>D9Q2N6_ACIS3</name>
<gene>
    <name evidence="2" type="ordered locus">ASAC_1169</name>
</gene>
<proteinExistence type="predicted"/>
<dbReference type="Gene3D" id="3.50.50.60">
    <property type="entry name" value="FAD/NAD(P)-binding domain"/>
    <property type="match status" value="2"/>
</dbReference>
<dbReference type="FunCoup" id="D9Q2N6">
    <property type="interactions" value="39"/>
</dbReference>
<dbReference type="AlphaFoldDB" id="D9Q2N6"/>
<dbReference type="SUPFAM" id="SSF51905">
    <property type="entry name" value="FAD/NAD(P)-binding domain"/>
    <property type="match status" value="2"/>
</dbReference>
<dbReference type="InterPro" id="IPR052541">
    <property type="entry name" value="SQRD"/>
</dbReference>
<sequence>MTKRIVIAGGGIGGYVAAKRIVDGIKQSGADAEVTVINKDPYHFMPPLFFDVALGYATSDDTRAPIQNMEKYGIKAAVDEIQSIDAANRTVVGARGKYQYDYLVVALGIDYGWSAYPGLDKDGVHNYDLDGAIKMKEALNQVKDGQNITILIPELPFRCGIYPYEAATALSAFFRARNKKVSIRLIDPMPAPIAPLGPSISRFLADQLEQYGVEYVPNSKLREVDPSKKEVITASGEFKYDLLVKVPPPRLPKALANSGEDFVFKQDPRWAPALPNARHPKYDDIYMVSEHSLPPMGIGLAGVFVESVAITAATNIVSDLIGGFGPSFVPSPVSCVGYAGDKGWAGTCELPFDPNKGTYAFKCYFTGVYSIGRLLKQSFYHGWIDGLKF</sequence>
<organism evidence="2 3">
    <name type="scientific">Acidilobus saccharovorans (strain DSM 16705 / JCM 18335 / VKM B-2471 / 345-15)</name>
    <dbReference type="NCBI Taxonomy" id="666510"/>
    <lineage>
        <taxon>Archaea</taxon>
        <taxon>Thermoproteota</taxon>
        <taxon>Thermoprotei</taxon>
        <taxon>Acidilobales</taxon>
        <taxon>Acidilobaceae</taxon>
        <taxon>Acidilobus</taxon>
    </lineage>
</organism>
<dbReference type="STRING" id="666510.ASAC_1169"/>
<dbReference type="GO" id="GO:0016491">
    <property type="term" value="F:oxidoreductase activity"/>
    <property type="evidence" value="ECO:0007669"/>
    <property type="project" value="InterPro"/>
</dbReference>